<keyword evidence="10" id="KW-0408">Iron</keyword>
<keyword evidence="7" id="KW-0410">Iron transport</keyword>
<dbReference type="NCBIfam" id="TIGR03422">
    <property type="entry name" value="mito_frataxin"/>
    <property type="match status" value="1"/>
</dbReference>
<evidence type="ECO:0000256" key="1">
    <source>
        <dbReference type="ARBA" id="ARBA00004173"/>
    </source>
</evidence>
<proteinExistence type="inferred from homology"/>
<protein>
    <recommendedName>
        <fullName evidence="4">Frataxin, mitochondrial</fullName>
        <ecNumber evidence="3">1.16.3.1</ecNumber>
    </recommendedName>
</protein>
<evidence type="ECO:0000256" key="8">
    <source>
        <dbReference type="ARBA" id="ARBA00022946"/>
    </source>
</evidence>
<evidence type="ECO:0000256" key="12">
    <source>
        <dbReference type="ARBA" id="ARBA00023128"/>
    </source>
</evidence>
<dbReference type="CDD" id="cd00503">
    <property type="entry name" value="Frataxin"/>
    <property type="match status" value="1"/>
</dbReference>
<dbReference type="SMART" id="SM01219">
    <property type="entry name" value="Frataxin_Cyay"/>
    <property type="match status" value="1"/>
</dbReference>
<dbReference type="InterPro" id="IPR020895">
    <property type="entry name" value="Frataxin_CS"/>
</dbReference>
<evidence type="ECO:0000256" key="7">
    <source>
        <dbReference type="ARBA" id="ARBA00022496"/>
    </source>
</evidence>
<evidence type="ECO:0000256" key="2">
    <source>
        <dbReference type="ARBA" id="ARBA00008183"/>
    </source>
</evidence>
<evidence type="ECO:0000256" key="4">
    <source>
        <dbReference type="ARBA" id="ARBA00014720"/>
    </source>
</evidence>
<dbReference type="GO" id="GO:0016226">
    <property type="term" value="P:iron-sulfur cluster assembly"/>
    <property type="evidence" value="ECO:0007669"/>
    <property type="project" value="InterPro"/>
</dbReference>
<evidence type="ECO:0000256" key="5">
    <source>
        <dbReference type="ARBA" id="ARBA00022434"/>
    </source>
</evidence>
<dbReference type="InterPro" id="IPR036524">
    <property type="entry name" value="Frataxin/CyaY_sf"/>
</dbReference>
<dbReference type="GO" id="GO:0051537">
    <property type="term" value="F:2 iron, 2 sulfur cluster binding"/>
    <property type="evidence" value="ECO:0007669"/>
    <property type="project" value="TreeGrafter"/>
</dbReference>
<evidence type="ECO:0000256" key="3">
    <source>
        <dbReference type="ARBA" id="ARBA00013107"/>
    </source>
</evidence>
<evidence type="ECO:0000256" key="9">
    <source>
        <dbReference type="ARBA" id="ARBA00023002"/>
    </source>
</evidence>
<evidence type="ECO:0000256" key="14">
    <source>
        <dbReference type="ARBA" id="ARBA00045532"/>
    </source>
</evidence>
<evidence type="ECO:0000256" key="6">
    <source>
        <dbReference type="ARBA" id="ARBA00022448"/>
    </source>
</evidence>
<dbReference type="PROSITE" id="PS01344">
    <property type="entry name" value="FRATAXIN_1"/>
    <property type="match status" value="1"/>
</dbReference>
<dbReference type="NCBIfam" id="TIGR03421">
    <property type="entry name" value="FeS_CyaY"/>
    <property type="match status" value="1"/>
</dbReference>
<dbReference type="PROSITE" id="PS50810">
    <property type="entry name" value="FRATAXIN_2"/>
    <property type="match status" value="1"/>
</dbReference>
<evidence type="ECO:0000313" key="18">
    <source>
        <dbReference type="RefSeq" id="XP_019640672.1"/>
    </source>
</evidence>
<dbReference type="GO" id="GO:0006783">
    <property type="term" value="P:heme biosynthetic process"/>
    <property type="evidence" value="ECO:0007669"/>
    <property type="project" value="UniProtKB-KW"/>
</dbReference>
<keyword evidence="17" id="KW-1185">Reference proteome</keyword>
<dbReference type="Gene3D" id="3.30.920.10">
    <property type="entry name" value="Frataxin/CyaY"/>
    <property type="match status" value="1"/>
</dbReference>
<dbReference type="AlphaFoldDB" id="A0A6P5ABG3"/>
<evidence type="ECO:0000313" key="17">
    <source>
        <dbReference type="Proteomes" id="UP000515135"/>
    </source>
</evidence>
<comment type="similarity">
    <text evidence="2">Belongs to the frataxin family.</text>
</comment>
<evidence type="ECO:0000256" key="13">
    <source>
        <dbReference type="ARBA" id="ARBA00023133"/>
    </source>
</evidence>
<reference evidence="18" key="1">
    <citation type="submission" date="2025-08" db="UniProtKB">
        <authorList>
            <consortium name="RefSeq"/>
        </authorList>
    </citation>
    <scope>IDENTIFICATION</scope>
    <source>
        <tissue evidence="18">Gonad</tissue>
    </source>
</reference>
<dbReference type="GO" id="GO:0005739">
    <property type="term" value="C:mitochondrion"/>
    <property type="evidence" value="ECO:0007669"/>
    <property type="project" value="UniProtKB-SubCell"/>
</dbReference>
<dbReference type="GO" id="GO:0034986">
    <property type="term" value="F:iron chaperone activity"/>
    <property type="evidence" value="ECO:0007669"/>
    <property type="project" value="TreeGrafter"/>
</dbReference>
<keyword evidence="12" id="KW-0496">Mitochondrion</keyword>
<keyword evidence="9" id="KW-0560">Oxidoreductase</keyword>
<evidence type="ECO:0000256" key="16">
    <source>
        <dbReference type="ARBA" id="ARBA00047990"/>
    </source>
</evidence>
<keyword evidence="6" id="KW-0813">Transport</keyword>
<organism evidence="17 18">
    <name type="scientific">Branchiostoma belcheri</name>
    <name type="common">Amphioxus</name>
    <dbReference type="NCBI Taxonomy" id="7741"/>
    <lineage>
        <taxon>Eukaryota</taxon>
        <taxon>Metazoa</taxon>
        <taxon>Chordata</taxon>
        <taxon>Cephalochordata</taxon>
        <taxon>Leptocardii</taxon>
        <taxon>Amphioxiformes</taxon>
        <taxon>Branchiostomatidae</taxon>
        <taxon>Branchiostoma</taxon>
    </lineage>
</organism>
<dbReference type="InterPro" id="IPR017789">
    <property type="entry name" value="Frataxin"/>
</dbReference>
<dbReference type="GO" id="GO:0006826">
    <property type="term" value="P:iron ion transport"/>
    <property type="evidence" value="ECO:0007669"/>
    <property type="project" value="UniProtKB-KW"/>
</dbReference>
<dbReference type="GO" id="GO:0006879">
    <property type="term" value="P:intracellular iron ion homeostasis"/>
    <property type="evidence" value="ECO:0007669"/>
    <property type="project" value="UniProtKB-KW"/>
</dbReference>
<comment type="function">
    <text evidence="14">Modulates the RNA-binding activity of ACO1. May be involved in the cytoplasmic iron-sulfur protein biogenesis. May contribute to oxidative stress resistance and overall cell survival.</text>
</comment>
<keyword evidence="5" id="KW-0409">Iron storage</keyword>
<dbReference type="GO" id="GO:0004322">
    <property type="term" value="F:ferroxidase activity"/>
    <property type="evidence" value="ECO:0007669"/>
    <property type="project" value="UniProtKB-EC"/>
</dbReference>
<gene>
    <name evidence="18" type="primary">LOC109482403</name>
</gene>
<dbReference type="GeneID" id="109482403"/>
<dbReference type="OrthoDB" id="1897642at2759"/>
<dbReference type="InterPro" id="IPR002908">
    <property type="entry name" value="Frataxin/CyaY"/>
</dbReference>
<dbReference type="EC" id="1.16.3.1" evidence="3"/>
<keyword evidence="11" id="KW-0406">Ion transport</keyword>
<evidence type="ECO:0000256" key="10">
    <source>
        <dbReference type="ARBA" id="ARBA00023004"/>
    </source>
</evidence>
<dbReference type="PANTHER" id="PTHR16821:SF2">
    <property type="entry name" value="FRATAXIN, MITOCHONDRIAL"/>
    <property type="match status" value="1"/>
</dbReference>
<dbReference type="RefSeq" id="XP_019640672.1">
    <property type="nucleotide sequence ID" value="XM_019785113.1"/>
</dbReference>
<dbReference type="GO" id="GO:0008199">
    <property type="term" value="F:ferric iron binding"/>
    <property type="evidence" value="ECO:0007669"/>
    <property type="project" value="InterPro"/>
</dbReference>
<comment type="subcellular location">
    <subcellularLocation>
        <location evidence="1">Mitochondrion</location>
    </subcellularLocation>
</comment>
<dbReference type="Pfam" id="PF01491">
    <property type="entry name" value="Frataxin_Cyay"/>
    <property type="match status" value="1"/>
</dbReference>
<dbReference type="Proteomes" id="UP000515135">
    <property type="component" value="Unplaced"/>
</dbReference>
<dbReference type="GO" id="GO:0008198">
    <property type="term" value="F:ferrous iron binding"/>
    <property type="evidence" value="ECO:0007669"/>
    <property type="project" value="TreeGrafter"/>
</dbReference>
<keyword evidence="13" id="KW-0350">Heme biosynthesis</keyword>
<dbReference type="KEGG" id="bbel:109482403"/>
<comment type="subunit">
    <text evidence="15">Interacts with ACO1. Interacts with ISCU (cytoplasmic form).</text>
</comment>
<evidence type="ECO:0000256" key="15">
    <source>
        <dbReference type="ARBA" id="ARBA00046911"/>
    </source>
</evidence>
<accession>A0A6P5ABG3</accession>
<dbReference type="PRINTS" id="PR00904">
    <property type="entry name" value="FRATAXIN"/>
</dbReference>
<dbReference type="SUPFAM" id="SSF55387">
    <property type="entry name" value="Frataxin/Nqo15-like"/>
    <property type="match status" value="1"/>
</dbReference>
<evidence type="ECO:0000256" key="11">
    <source>
        <dbReference type="ARBA" id="ARBA00023065"/>
    </source>
</evidence>
<keyword evidence="8" id="KW-0809">Transit peptide</keyword>
<comment type="catalytic activity">
    <reaction evidence="16">
        <text>4 Fe(2+) + O2 + 4 H(+) = 4 Fe(3+) + 2 H2O</text>
        <dbReference type="Rhea" id="RHEA:11148"/>
        <dbReference type="ChEBI" id="CHEBI:15377"/>
        <dbReference type="ChEBI" id="CHEBI:15378"/>
        <dbReference type="ChEBI" id="CHEBI:15379"/>
        <dbReference type="ChEBI" id="CHEBI:29033"/>
        <dbReference type="ChEBI" id="CHEBI:29034"/>
        <dbReference type="EC" id="1.16.3.1"/>
    </reaction>
</comment>
<name>A0A6P5ABG3_BRABE</name>
<dbReference type="PANTHER" id="PTHR16821">
    <property type="entry name" value="FRATAXIN"/>
    <property type="match status" value="1"/>
</dbReference>
<dbReference type="FunFam" id="3.30.920.10:FF:000002">
    <property type="entry name" value="Frataxin, mitochondrial"/>
    <property type="match status" value="1"/>
</dbReference>
<sequence>MVCSKGSELTIVVRCNAKVLYFANENIVCVGGMSALSRLPGTVIRHVMRRSCRVRQVYRLPMVGNMVVKDCQFLQQHATIRTTSDVRMCSNQQSNSEIALNEYHRIADDTLDGLAEYLEDLGDQDCCPPEYDVQFSSDVLTLRLGGNLGTYVINKQTPNKQIWLSSPTSGPKRYDYFDERCGWVYRHDNNSLHSLLQEELSAALNIDIQLKHLPYSGSNVKGS</sequence>